<dbReference type="GeneID" id="28802009"/>
<gene>
    <name evidence="1" type="ORF">C171_00340</name>
</gene>
<dbReference type="EMBL" id="KU310944">
    <property type="protein sequence ID" value="AMO43658.1"/>
    <property type="molecule type" value="Genomic_DNA"/>
</dbReference>
<accession>A0A127KP02</accession>
<dbReference type="Proteomes" id="UP000201907">
    <property type="component" value="Segment"/>
</dbReference>
<keyword evidence="2" id="KW-1185">Reference proteome</keyword>
<dbReference type="KEGG" id="vg:28802009"/>
<evidence type="ECO:0000313" key="2">
    <source>
        <dbReference type="Proteomes" id="UP000201907"/>
    </source>
</evidence>
<proteinExistence type="predicted"/>
<organism evidence="1 2">
    <name type="scientific">Pseudomonas phage YMC11/06/C171_PPU_BP</name>
    <dbReference type="NCBI Taxonomy" id="1777063"/>
    <lineage>
        <taxon>Viruses</taxon>
        <taxon>Duplodnaviria</taxon>
        <taxon>Heunggongvirae</taxon>
        <taxon>Uroviricota</taxon>
        <taxon>Caudoviricetes</taxon>
        <taxon>Autographivirales</taxon>
        <taxon>Autoscriptoviridae</taxon>
        <taxon>Corkvirinae</taxon>
        <taxon>Kantovirus</taxon>
        <taxon>Kantovirus C171</taxon>
    </lineage>
</organism>
<sequence length="95" mass="10354">MTVIQYLAAFADLLITRASKEGIAPCTVVYHTNDDGGGGCAITGPAGGCITCDTKYPLDGVLKDDYVPELTTEIWQLFLRQEKPHRFPPVPETLQ</sequence>
<evidence type="ECO:0000313" key="1">
    <source>
        <dbReference type="EMBL" id="AMO43658.1"/>
    </source>
</evidence>
<reference evidence="1 2" key="1">
    <citation type="submission" date="2015-12" db="EMBL/GenBank/DDBJ databases">
        <title>Complete Genome Sequence of the Pseudomonas putida phage YMC11/06/C171_PPU_BP.</title>
        <authorList>
            <person name="Jeon J."/>
            <person name="Yong D."/>
            <person name="Lee K."/>
        </authorList>
    </citation>
    <scope>NUCLEOTIDE SEQUENCE [LARGE SCALE GENOMIC DNA]</scope>
</reference>
<dbReference type="RefSeq" id="YP_009275052.1">
    <property type="nucleotide sequence ID" value="NC_030923.1"/>
</dbReference>
<name>A0A127KP02_9CAUD</name>
<protein>
    <submittedName>
        <fullName evidence="1">Uncharacterized protein</fullName>
    </submittedName>
</protein>